<evidence type="ECO:0000256" key="2">
    <source>
        <dbReference type="ARBA" id="ARBA00022679"/>
    </source>
</evidence>
<comment type="caution">
    <text evidence="6">The sequence shown here is derived from an EMBL/GenBank/DDBJ whole genome shotgun (WGS) entry which is preliminary data.</text>
</comment>
<feature type="binding site" evidence="4">
    <location>
        <position position="437"/>
    </location>
    <ligand>
        <name>S-adenosyl-L-methionine</name>
        <dbReference type="ChEBI" id="CHEBI:59789"/>
    </ligand>
</feature>
<evidence type="ECO:0000256" key="3">
    <source>
        <dbReference type="ARBA" id="ARBA00022691"/>
    </source>
</evidence>
<dbReference type="HAMAP" id="MF_03044">
    <property type="entry name" value="BMT2"/>
    <property type="match status" value="1"/>
</dbReference>
<dbReference type="Proteomes" id="UP000674179">
    <property type="component" value="Chromosome 23"/>
</dbReference>
<dbReference type="PANTHER" id="PTHR21008:SF0">
    <property type="entry name" value="S-ADENOSYLMETHIONINE SENSOR UPSTREAM OF MTORC1"/>
    <property type="match status" value="1"/>
</dbReference>
<dbReference type="GO" id="GO:1904262">
    <property type="term" value="P:negative regulation of TORC1 signaling"/>
    <property type="evidence" value="ECO:0007669"/>
    <property type="project" value="TreeGrafter"/>
</dbReference>
<protein>
    <recommendedName>
        <fullName evidence="4">Probable methyltransferase BMT2 homolog</fullName>
        <ecNumber evidence="4">2.1.1.-</ecNumber>
    </recommendedName>
</protein>
<proteinExistence type="inferred from homology"/>
<feature type="compositionally biased region" description="Polar residues" evidence="5">
    <location>
        <begin position="332"/>
        <end position="348"/>
    </location>
</feature>
<dbReference type="InterPro" id="IPR021867">
    <property type="entry name" value="Bmt2/SAMTOR"/>
</dbReference>
<dbReference type="GO" id="GO:0032259">
    <property type="term" value="P:methylation"/>
    <property type="evidence" value="ECO:0007669"/>
    <property type="project" value="UniProtKB-KW"/>
</dbReference>
<evidence type="ECO:0000256" key="5">
    <source>
        <dbReference type="SAM" id="MobiDB-lite"/>
    </source>
</evidence>
<reference evidence="6 7" key="1">
    <citation type="submission" date="2021-02" db="EMBL/GenBank/DDBJ databases">
        <title>Leishmania (Mundinia) enrietti genome sequencing and assembly.</title>
        <authorList>
            <person name="Almutairi H."/>
            <person name="Gatherer D."/>
        </authorList>
    </citation>
    <scope>NUCLEOTIDE SEQUENCE [LARGE SCALE GENOMIC DNA]</scope>
    <source>
        <strain evidence="6">CUR178</strain>
    </source>
</reference>
<dbReference type="EMBL" id="JAFHKP010000023">
    <property type="protein sequence ID" value="KAG5478938.1"/>
    <property type="molecule type" value="Genomic_DNA"/>
</dbReference>
<evidence type="ECO:0000256" key="1">
    <source>
        <dbReference type="ARBA" id="ARBA00022603"/>
    </source>
</evidence>
<sequence length="673" mass="71805">MPSTNRRRSKSSVGEGHESVSHAPLSETTAQSSLMTSVPQSEDVSAEHLVWASLIKEQHRHLQAVVQSGVGSSGSAVAATSASSLTASAPTQLYQEELEVWRRTLTGEGAAQRLSAYAEAMHRLATLYWNPLSAPRKGCDTGVNDGGNDRSEPATHGGGARSATASESAALGPGRKRLRTSDTADGAQDPHSVRRDRALAAAGAATMTTGISRHYSDRLSYCLDSIAAYYLGKAETQGGVESTNDSAPDATDCLPSVGVLPSSPPCFSVCVEQTRFRQLPGVLARVVKPLRRLFFQRHGRMATSAEVGELVSACTASRQGSFGVAPKKPSADGSSRFPSSTGSNDGPTTSVCAVRELIDTDVDARAIVEESAWRRGENTAWATALRYTRDESHTTPKSTPAPLWVLDVGACYGPFFGKFLIREVPLSPVPLHVTSIDLAPYQGAEGCGSGAGGAPAPRVWRADWLNIDFFTDESEAGESGGASGTAVAVSTAEEGRVRYQWRSPVSSFNGESRNATVHPCDSRDVSACDAAQRSVEATAVQLESFDAVFFCLLLSYIPTPRLRFLACIHAFLALKEGGLLVVVSTRTQGPRRRNWMSEWMACLVSIGFQRVQQSIREKLVGMSFAKVSPSAEVRRSWATAEGRAAWIESLMSSSAALEGLRITADDAKSRVDI</sequence>
<organism evidence="6 7">
    <name type="scientific">Leishmania enriettii</name>
    <dbReference type="NCBI Taxonomy" id="5663"/>
    <lineage>
        <taxon>Eukaryota</taxon>
        <taxon>Discoba</taxon>
        <taxon>Euglenozoa</taxon>
        <taxon>Kinetoplastea</taxon>
        <taxon>Metakinetoplastina</taxon>
        <taxon>Trypanosomatida</taxon>
        <taxon>Trypanosomatidae</taxon>
        <taxon>Leishmaniinae</taxon>
        <taxon>Leishmania</taxon>
    </lineage>
</organism>
<evidence type="ECO:0000313" key="6">
    <source>
        <dbReference type="EMBL" id="KAG5478938.1"/>
    </source>
</evidence>
<feature type="region of interest" description="Disordered" evidence="5">
    <location>
        <begin position="320"/>
        <end position="348"/>
    </location>
</feature>
<dbReference type="PANTHER" id="PTHR21008">
    <property type="entry name" value="S-ADENOSYLMETHIONINE SENSOR UPSTREAM OF MTORC1-RELATED"/>
    <property type="match status" value="1"/>
</dbReference>
<dbReference type="RefSeq" id="XP_067692996.1">
    <property type="nucleotide sequence ID" value="XM_067837208.1"/>
</dbReference>
<keyword evidence="3 4" id="KW-0949">S-adenosyl-L-methionine</keyword>
<name>A0A836HCI6_LEIEN</name>
<dbReference type="InterPro" id="IPR029063">
    <property type="entry name" value="SAM-dependent_MTases_sf"/>
</dbReference>
<dbReference type="AlphaFoldDB" id="A0A836HCI6"/>
<comment type="similarity">
    <text evidence="4">Belongs to the BMT2 family.</text>
</comment>
<feature type="compositionally biased region" description="Polar residues" evidence="5">
    <location>
        <begin position="26"/>
        <end position="40"/>
    </location>
</feature>
<evidence type="ECO:0000256" key="4">
    <source>
        <dbReference type="HAMAP-Rule" id="MF_03044"/>
    </source>
</evidence>
<feature type="binding site" evidence="4">
    <location>
        <position position="409"/>
    </location>
    <ligand>
        <name>S-adenosyl-L-methionine</name>
        <dbReference type="ChEBI" id="CHEBI:59789"/>
    </ligand>
</feature>
<comment type="function">
    <text evidence="4">Probable S-adenosyl-L-methionine-dependent methyltransferase.</text>
</comment>
<feature type="region of interest" description="Disordered" evidence="5">
    <location>
        <begin position="1"/>
        <end position="40"/>
    </location>
</feature>
<keyword evidence="1 4" id="KW-0489">Methyltransferase</keyword>
<gene>
    <name evidence="6" type="ORF">CUR178_05519</name>
</gene>
<feature type="region of interest" description="Disordered" evidence="5">
    <location>
        <begin position="139"/>
        <end position="198"/>
    </location>
</feature>
<dbReference type="GO" id="GO:0008168">
    <property type="term" value="F:methyltransferase activity"/>
    <property type="evidence" value="ECO:0007669"/>
    <property type="project" value="UniProtKB-UniRule"/>
</dbReference>
<accession>A0A836HCI6</accession>
<dbReference type="KEGG" id="lenr:94172718"/>
<evidence type="ECO:0000313" key="7">
    <source>
        <dbReference type="Proteomes" id="UP000674179"/>
    </source>
</evidence>
<dbReference type="Gene3D" id="3.40.50.150">
    <property type="entry name" value="Vaccinia Virus protein VP39"/>
    <property type="match status" value="1"/>
</dbReference>
<dbReference type="OrthoDB" id="5954793at2759"/>
<dbReference type="SUPFAM" id="SSF53335">
    <property type="entry name" value="S-adenosyl-L-methionine-dependent methyltransferases"/>
    <property type="match status" value="1"/>
</dbReference>
<keyword evidence="7" id="KW-1185">Reference proteome</keyword>
<dbReference type="EC" id="2.1.1.-" evidence="4"/>
<dbReference type="GeneID" id="94172718"/>
<dbReference type="CDD" id="cd02440">
    <property type="entry name" value="AdoMet_MTases"/>
    <property type="match status" value="1"/>
</dbReference>
<feature type="compositionally biased region" description="Basic residues" evidence="5">
    <location>
        <begin position="1"/>
        <end position="10"/>
    </location>
</feature>
<keyword evidence="2 4" id="KW-0808">Transferase</keyword>